<dbReference type="PANTHER" id="PTHR45642">
    <property type="entry name" value="GDSL ESTERASE/LIPASE EXL3"/>
    <property type="match status" value="1"/>
</dbReference>
<accession>A0ABP0Y5L7</accession>
<dbReference type="CDD" id="cd01837">
    <property type="entry name" value="SGNH_plant_lipase_like"/>
    <property type="match status" value="1"/>
</dbReference>
<dbReference type="Proteomes" id="UP001642487">
    <property type="component" value="Chromosome 2"/>
</dbReference>
<keyword evidence="2 3" id="KW-0732">Signal</keyword>
<dbReference type="SUPFAM" id="SSF52266">
    <property type="entry name" value="SGNH hydrolase"/>
    <property type="match status" value="1"/>
</dbReference>
<dbReference type="Gene3D" id="3.40.50.1110">
    <property type="entry name" value="SGNH hydrolase"/>
    <property type="match status" value="1"/>
</dbReference>
<dbReference type="EMBL" id="OZ021736">
    <property type="protein sequence ID" value="CAK9315754.1"/>
    <property type="molecule type" value="Genomic_DNA"/>
</dbReference>
<gene>
    <name evidence="4" type="ORF">CITCOLO1_LOCUS7579</name>
</gene>
<protein>
    <recommendedName>
        <fullName evidence="6">GDSL esterase/lipase</fullName>
    </recommendedName>
</protein>
<dbReference type="InterPro" id="IPR035669">
    <property type="entry name" value="SGNH_plant_lipase-like"/>
</dbReference>
<dbReference type="InterPro" id="IPR001087">
    <property type="entry name" value="GDSL"/>
</dbReference>
<proteinExistence type="inferred from homology"/>
<reference evidence="4 5" key="1">
    <citation type="submission" date="2024-03" db="EMBL/GenBank/DDBJ databases">
        <authorList>
            <person name="Gkanogiannis A."/>
            <person name="Becerra Lopez-Lavalle L."/>
        </authorList>
    </citation>
    <scope>NUCLEOTIDE SEQUENCE [LARGE SCALE GENOMIC DNA]</scope>
</reference>
<evidence type="ECO:0008006" key="6">
    <source>
        <dbReference type="Google" id="ProtNLM"/>
    </source>
</evidence>
<evidence type="ECO:0000256" key="1">
    <source>
        <dbReference type="ARBA" id="ARBA00008668"/>
    </source>
</evidence>
<comment type="similarity">
    <text evidence="1">Belongs to the 'GDSL' lipolytic enzyme family.</text>
</comment>
<name>A0ABP0Y5L7_9ROSI</name>
<dbReference type="InterPro" id="IPR050592">
    <property type="entry name" value="GDSL_lipolytic_enzyme"/>
</dbReference>
<dbReference type="Pfam" id="PF00657">
    <property type="entry name" value="Lipase_GDSL"/>
    <property type="match status" value="1"/>
</dbReference>
<evidence type="ECO:0000256" key="3">
    <source>
        <dbReference type="SAM" id="SignalP"/>
    </source>
</evidence>
<evidence type="ECO:0000313" key="4">
    <source>
        <dbReference type="EMBL" id="CAK9315754.1"/>
    </source>
</evidence>
<keyword evidence="5" id="KW-1185">Reference proteome</keyword>
<organism evidence="4 5">
    <name type="scientific">Citrullus colocynthis</name>
    <name type="common">colocynth</name>
    <dbReference type="NCBI Taxonomy" id="252529"/>
    <lineage>
        <taxon>Eukaryota</taxon>
        <taxon>Viridiplantae</taxon>
        <taxon>Streptophyta</taxon>
        <taxon>Embryophyta</taxon>
        <taxon>Tracheophyta</taxon>
        <taxon>Spermatophyta</taxon>
        <taxon>Magnoliopsida</taxon>
        <taxon>eudicotyledons</taxon>
        <taxon>Gunneridae</taxon>
        <taxon>Pentapetalae</taxon>
        <taxon>rosids</taxon>
        <taxon>fabids</taxon>
        <taxon>Cucurbitales</taxon>
        <taxon>Cucurbitaceae</taxon>
        <taxon>Benincaseae</taxon>
        <taxon>Citrullus</taxon>
    </lineage>
</organism>
<feature type="signal peptide" evidence="3">
    <location>
        <begin position="1"/>
        <end position="25"/>
    </location>
</feature>
<evidence type="ECO:0000256" key="2">
    <source>
        <dbReference type="ARBA" id="ARBA00022729"/>
    </source>
</evidence>
<dbReference type="PANTHER" id="PTHR45642:SF139">
    <property type="entry name" value="SGNH HYDROLASE-TYPE ESTERASE DOMAIN-CONTAINING PROTEIN"/>
    <property type="match status" value="1"/>
</dbReference>
<evidence type="ECO:0000313" key="5">
    <source>
        <dbReference type="Proteomes" id="UP001642487"/>
    </source>
</evidence>
<feature type="chain" id="PRO_5046138299" description="GDSL esterase/lipase" evidence="3">
    <location>
        <begin position="26"/>
        <end position="362"/>
    </location>
</feature>
<sequence length="362" mass="39432">MSHGNAVVLALCSITILFQISPATAPRPWPQIPAIFAFGDSTVDPGNNNNIATLLRADHLPYGRNLPGHAASGRFSDGKLTTDYISSVVGLNDLLPAYLDSSLTNIDLLGGASFGSAGTGLDELTANLSKVLDMESQLNYFEEAMVRIKKMVGERKGEEMVKKGLFVISVGTNDLLYNVYLLPTRMLQFSVSGYHDFLLQKLRSLLQRLYKKGARKMVVVGVPPIGCLPLQVTMGSLIPSDHMTQRLCNKKQNDDCQAYNNKLKALSIKLQATLVGAKVAYLDVYGPIMDMVANPSKYGFEETSKGCCGSGLMEMGPMCNFLSPTCYDASKFIFWDAVHLTQAAYSILANHSTTTLLPHFAL</sequence>
<dbReference type="InterPro" id="IPR036514">
    <property type="entry name" value="SGNH_hydro_sf"/>
</dbReference>